<evidence type="ECO:0000259" key="1">
    <source>
        <dbReference type="PROSITE" id="PS51704"/>
    </source>
</evidence>
<dbReference type="Gene3D" id="3.20.20.190">
    <property type="entry name" value="Phosphatidylinositol (PI) phosphodiesterase"/>
    <property type="match status" value="1"/>
</dbReference>
<dbReference type="PANTHER" id="PTHR46211:SF1">
    <property type="entry name" value="GLYCEROPHOSPHODIESTER PHOSPHODIESTERASE, CYTOPLASMIC"/>
    <property type="match status" value="1"/>
</dbReference>
<protein>
    <submittedName>
        <fullName evidence="2">Glycerophosphodiester phosphodiesterase family protein</fullName>
    </submittedName>
</protein>
<dbReference type="RefSeq" id="WP_264504650.1">
    <property type="nucleotide sequence ID" value="NZ_JAPDFL010000001.1"/>
</dbReference>
<dbReference type="EMBL" id="JAPDFL010000001">
    <property type="protein sequence ID" value="MCW1931543.1"/>
    <property type="molecule type" value="Genomic_DNA"/>
</dbReference>
<proteinExistence type="predicted"/>
<dbReference type="Proteomes" id="UP001208938">
    <property type="component" value="Unassembled WGS sequence"/>
</dbReference>
<comment type="caution">
    <text evidence="2">The sequence shown here is derived from an EMBL/GenBank/DDBJ whole genome shotgun (WGS) entry which is preliminary data.</text>
</comment>
<feature type="domain" description="GP-PDE" evidence="1">
    <location>
        <begin position="11"/>
        <end position="259"/>
    </location>
</feature>
<dbReference type="InterPro" id="IPR017946">
    <property type="entry name" value="PLC-like_Pdiesterase_TIM-brl"/>
</dbReference>
<accession>A0ABT3GVI7</accession>
<dbReference type="SUPFAM" id="SSF51695">
    <property type="entry name" value="PLC-like phosphodiesterases"/>
    <property type="match status" value="1"/>
</dbReference>
<name>A0ABT3GVI7_9RHOB</name>
<evidence type="ECO:0000313" key="3">
    <source>
        <dbReference type="Proteomes" id="UP001208938"/>
    </source>
</evidence>
<organism evidence="2 3">
    <name type="scientific">Pararhodobacter zhoushanensis</name>
    <dbReference type="NCBI Taxonomy" id="2479545"/>
    <lineage>
        <taxon>Bacteria</taxon>
        <taxon>Pseudomonadati</taxon>
        <taxon>Pseudomonadota</taxon>
        <taxon>Alphaproteobacteria</taxon>
        <taxon>Rhodobacterales</taxon>
        <taxon>Paracoccaceae</taxon>
        <taxon>Pararhodobacter</taxon>
    </lineage>
</organism>
<sequence>MRPSLHPDFLRLPIAHRAFHDAGSRRPENSLPAIRAAIREGYGIEIDLQPSADGQAMVFHDDDLDRLTYDTGAVAGRSMAELQRIRVRSSPEPIPTLRQVLAEVAGRVPLLIEIKDQSGVMGPTNGVLEAAAASALQGYDGPVALMSFNPSSVAHMARLAPEIPRGLTTFAFPASEFPADMGPELNAHREALAAIADFDAVEASFISHHWRDLDRPRVAELKAQGAAVLCWTIRSTEEEAAARRIAQNITFEGYPAAQS</sequence>
<keyword evidence="3" id="KW-1185">Reference proteome</keyword>
<dbReference type="InterPro" id="IPR030395">
    <property type="entry name" value="GP_PDE_dom"/>
</dbReference>
<evidence type="ECO:0000313" key="2">
    <source>
        <dbReference type="EMBL" id="MCW1931543.1"/>
    </source>
</evidence>
<dbReference type="PROSITE" id="PS51704">
    <property type="entry name" value="GP_PDE"/>
    <property type="match status" value="1"/>
</dbReference>
<gene>
    <name evidence="2" type="ORF">OKW52_04520</name>
</gene>
<reference evidence="2 3" key="1">
    <citation type="submission" date="2022-10" db="EMBL/GenBank/DDBJ databases">
        <title>Pararhodobacter sp. nov., isolated from marine algae.</title>
        <authorList>
            <person name="Choi B.J."/>
            <person name="Kim J.M."/>
            <person name="Lee J.K."/>
            <person name="Choi D.G."/>
            <person name="Jeon C.O."/>
        </authorList>
    </citation>
    <scope>NUCLEOTIDE SEQUENCE [LARGE SCALE GENOMIC DNA]</scope>
    <source>
        <strain evidence="2 3">ZQ420</strain>
    </source>
</reference>
<dbReference type="Pfam" id="PF03009">
    <property type="entry name" value="GDPD"/>
    <property type="match status" value="1"/>
</dbReference>
<dbReference type="PANTHER" id="PTHR46211">
    <property type="entry name" value="GLYCEROPHOSPHORYL DIESTER PHOSPHODIESTERASE"/>
    <property type="match status" value="1"/>
</dbReference>